<gene>
    <name evidence="3" type="ORF">Zmor_023417</name>
</gene>
<keyword evidence="2" id="KW-0472">Membrane</keyword>
<dbReference type="Proteomes" id="UP001168821">
    <property type="component" value="Unassembled WGS sequence"/>
</dbReference>
<keyword evidence="1" id="KW-0175">Coiled coil</keyword>
<proteinExistence type="predicted"/>
<feature type="coiled-coil region" evidence="1">
    <location>
        <begin position="65"/>
        <end position="130"/>
    </location>
</feature>
<evidence type="ECO:0000256" key="2">
    <source>
        <dbReference type="SAM" id="Phobius"/>
    </source>
</evidence>
<evidence type="ECO:0000313" key="3">
    <source>
        <dbReference type="EMBL" id="KAJ3645785.1"/>
    </source>
</evidence>
<accession>A0AA38M6E8</accession>
<keyword evidence="2" id="KW-1133">Transmembrane helix</keyword>
<dbReference type="EMBL" id="JALNTZ010000007">
    <property type="protein sequence ID" value="KAJ3645785.1"/>
    <property type="molecule type" value="Genomic_DNA"/>
</dbReference>
<comment type="caution">
    <text evidence="3">The sequence shown here is derived from an EMBL/GenBank/DDBJ whole genome shotgun (WGS) entry which is preliminary data.</text>
</comment>
<sequence>MSFVLYFLIIAAAISLCIVVFLIISAGDLTKFKAIHRARGKESILPIISRYGDLITTPQELDFHLSNLKTRLRDKFQELESFKSKVHNRLENLQKFDHFKKACMEMQANLIKTEEEVKDLQQKIEYFKKIQVRVQEDVAPGATFMGDADWMIGTSMVAL</sequence>
<name>A0AA38M6E8_9CUCU</name>
<keyword evidence="2" id="KW-0812">Transmembrane</keyword>
<reference evidence="3" key="1">
    <citation type="journal article" date="2023" name="G3 (Bethesda)">
        <title>Whole genome assemblies of Zophobas morio and Tenebrio molitor.</title>
        <authorList>
            <person name="Kaur S."/>
            <person name="Stinson S.A."/>
            <person name="diCenzo G.C."/>
        </authorList>
    </citation>
    <scope>NUCLEOTIDE SEQUENCE</scope>
    <source>
        <strain evidence="3">QUZm001</strain>
    </source>
</reference>
<organism evidence="3 4">
    <name type="scientific">Zophobas morio</name>
    <dbReference type="NCBI Taxonomy" id="2755281"/>
    <lineage>
        <taxon>Eukaryota</taxon>
        <taxon>Metazoa</taxon>
        <taxon>Ecdysozoa</taxon>
        <taxon>Arthropoda</taxon>
        <taxon>Hexapoda</taxon>
        <taxon>Insecta</taxon>
        <taxon>Pterygota</taxon>
        <taxon>Neoptera</taxon>
        <taxon>Endopterygota</taxon>
        <taxon>Coleoptera</taxon>
        <taxon>Polyphaga</taxon>
        <taxon>Cucujiformia</taxon>
        <taxon>Tenebrionidae</taxon>
        <taxon>Zophobas</taxon>
    </lineage>
</organism>
<evidence type="ECO:0000256" key="1">
    <source>
        <dbReference type="SAM" id="Coils"/>
    </source>
</evidence>
<protein>
    <submittedName>
        <fullName evidence="3">Uncharacterized protein</fullName>
    </submittedName>
</protein>
<evidence type="ECO:0000313" key="4">
    <source>
        <dbReference type="Proteomes" id="UP001168821"/>
    </source>
</evidence>
<keyword evidence="4" id="KW-1185">Reference proteome</keyword>
<dbReference type="AlphaFoldDB" id="A0AA38M6E8"/>
<feature type="transmembrane region" description="Helical" evidence="2">
    <location>
        <begin position="6"/>
        <end position="29"/>
    </location>
</feature>